<dbReference type="PRINTS" id="PR00463">
    <property type="entry name" value="EP450I"/>
</dbReference>
<dbReference type="GO" id="GO:0019373">
    <property type="term" value="P:epoxygenase P450 pathway"/>
    <property type="evidence" value="ECO:0007669"/>
    <property type="project" value="TreeGrafter"/>
</dbReference>
<dbReference type="InterPro" id="IPR036396">
    <property type="entry name" value="Cyt_P450_sf"/>
</dbReference>
<dbReference type="PANTHER" id="PTHR24300:SF389">
    <property type="entry name" value="CYTOCHROME P450 2C20"/>
    <property type="match status" value="1"/>
</dbReference>
<dbReference type="InterPro" id="IPR002401">
    <property type="entry name" value="Cyt_P450_E_grp-I"/>
</dbReference>
<evidence type="ECO:0000313" key="9">
    <source>
        <dbReference type="EMBL" id="PIO22813.1"/>
    </source>
</evidence>
<dbReference type="Proteomes" id="UP000228934">
    <property type="component" value="Unassembled WGS sequence"/>
</dbReference>
<proteinExistence type="inferred from homology"/>
<evidence type="ECO:0000256" key="6">
    <source>
        <dbReference type="PIRSR" id="PIRSR602401-1"/>
    </source>
</evidence>
<dbReference type="GO" id="GO:0008392">
    <property type="term" value="F:arachidonate epoxygenase activity"/>
    <property type="evidence" value="ECO:0007669"/>
    <property type="project" value="TreeGrafter"/>
</dbReference>
<feature type="binding site" description="axial binding residue" evidence="6">
    <location>
        <position position="128"/>
    </location>
    <ligand>
        <name>heme</name>
        <dbReference type="ChEBI" id="CHEBI:30413"/>
    </ligand>
    <ligandPart>
        <name>Fe</name>
        <dbReference type="ChEBI" id="CHEBI:18248"/>
    </ligandPart>
</feature>
<dbReference type="PANTHER" id="PTHR24300">
    <property type="entry name" value="CYTOCHROME P450 508A4-RELATED"/>
    <property type="match status" value="1"/>
</dbReference>
<keyword evidence="3 6" id="KW-0349">Heme</keyword>
<dbReference type="OrthoDB" id="2789670at2759"/>
<keyword evidence="4 6" id="KW-0479">Metal-binding</keyword>
<gene>
    <name evidence="9" type="ORF">AB205_0064710</name>
</gene>
<evidence type="ECO:0000256" key="3">
    <source>
        <dbReference type="ARBA" id="ARBA00022617"/>
    </source>
</evidence>
<evidence type="ECO:0000256" key="2">
    <source>
        <dbReference type="ARBA" id="ARBA00010617"/>
    </source>
</evidence>
<dbReference type="GO" id="GO:0016712">
    <property type="term" value="F:oxidoreductase activity, acting on paired donors, with incorporation or reduction of molecular oxygen, reduced flavin or flavoprotein as one donor, and incorporation of one atom of oxygen"/>
    <property type="evidence" value="ECO:0007669"/>
    <property type="project" value="TreeGrafter"/>
</dbReference>
<evidence type="ECO:0000256" key="1">
    <source>
        <dbReference type="ARBA" id="ARBA00001971"/>
    </source>
</evidence>
<evidence type="ECO:0000313" key="10">
    <source>
        <dbReference type="Proteomes" id="UP000228934"/>
    </source>
</evidence>
<keyword evidence="10" id="KW-1185">Reference proteome</keyword>
<dbReference type="InterPro" id="IPR050182">
    <property type="entry name" value="Cytochrome_P450_fam2"/>
</dbReference>
<dbReference type="AlphaFoldDB" id="A0A2G9R6D4"/>
<reference evidence="10" key="1">
    <citation type="journal article" date="2017" name="Nat. Commun.">
        <title>The North American bullfrog draft genome provides insight into hormonal regulation of long noncoding RNA.</title>
        <authorList>
            <person name="Hammond S.A."/>
            <person name="Warren R.L."/>
            <person name="Vandervalk B.P."/>
            <person name="Kucuk E."/>
            <person name="Khan H."/>
            <person name="Gibb E.A."/>
            <person name="Pandoh P."/>
            <person name="Kirk H."/>
            <person name="Zhao Y."/>
            <person name="Jones M."/>
            <person name="Mungall A.J."/>
            <person name="Coope R."/>
            <person name="Pleasance S."/>
            <person name="Moore R.A."/>
            <person name="Holt R.A."/>
            <person name="Round J.M."/>
            <person name="Ohora S."/>
            <person name="Walle B.V."/>
            <person name="Veldhoen N."/>
            <person name="Helbing C.C."/>
            <person name="Birol I."/>
        </authorList>
    </citation>
    <scope>NUCLEOTIDE SEQUENCE [LARGE SCALE GENOMIC DNA]</scope>
</reference>
<dbReference type="InterPro" id="IPR001128">
    <property type="entry name" value="Cyt_P450"/>
</dbReference>
<dbReference type="PROSITE" id="PS00086">
    <property type="entry name" value="CYTOCHROME_P450"/>
    <property type="match status" value="1"/>
</dbReference>
<dbReference type="Pfam" id="PF00067">
    <property type="entry name" value="p450"/>
    <property type="match status" value="1"/>
</dbReference>
<evidence type="ECO:0000256" key="4">
    <source>
        <dbReference type="ARBA" id="ARBA00022723"/>
    </source>
</evidence>
<dbReference type="GO" id="GO:0020037">
    <property type="term" value="F:heme binding"/>
    <property type="evidence" value="ECO:0007669"/>
    <property type="project" value="InterPro"/>
</dbReference>
<sequence>MESVTPSLAPPCPPEESLELFDHSVGYMLQEDAQHLEGSDDDTELDEGSNVITDRGGSQEGQQSGSHAPPAAAYCQGTTVFPLLCSALSDPEYWKSPYDFNPENFLDENGKFRPQEALIPFSTGKRICPGEGLARMEIFLFLTALLQKFSFQPANPTNTLNLEVLRRALHKQGLTLNLRAIPRIKKGM</sequence>
<dbReference type="GO" id="GO:0005506">
    <property type="term" value="F:iron ion binding"/>
    <property type="evidence" value="ECO:0007669"/>
    <property type="project" value="InterPro"/>
</dbReference>
<dbReference type="GO" id="GO:0005737">
    <property type="term" value="C:cytoplasm"/>
    <property type="evidence" value="ECO:0007669"/>
    <property type="project" value="TreeGrafter"/>
</dbReference>
<organism evidence="9 10">
    <name type="scientific">Aquarana catesbeiana</name>
    <name type="common">American bullfrog</name>
    <name type="synonym">Rana catesbeiana</name>
    <dbReference type="NCBI Taxonomy" id="8400"/>
    <lineage>
        <taxon>Eukaryota</taxon>
        <taxon>Metazoa</taxon>
        <taxon>Chordata</taxon>
        <taxon>Craniata</taxon>
        <taxon>Vertebrata</taxon>
        <taxon>Euteleostomi</taxon>
        <taxon>Amphibia</taxon>
        <taxon>Batrachia</taxon>
        <taxon>Anura</taxon>
        <taxon>Neobatrachia</taxon>
        <taxon>Ranoidea</taxon>
        <taxon>Ranidae</taxon>
        <taxon>Aquarana</taxon>
    </lineage>
</organism>
<name>A0A2G9R6D4_AQUCT</name>
<comment type="cofactor">
    <cofactor evidence="1 6">
        <name>heme</name>
        <dbReference type="ChEBI" id="CHEBI:30413"/>
    </cofactor>
</comment>
<protein>
    <submittedName>
        <fullName evidence="9">Uncharacterized protein</fullName>
    </submittedName>
</protein>
<evidence type="ECO:0000256" key="7">
    <source>
        <dbReference type="RuleBase" id="RU000461"/>
    </source>
</evidence>
<keyword evidence="7" id="KW-0560">Oxidoreductase</keyword>
<accession>A0A2G9R6D4</accession>
<dbReference type="SUPFAM" id="SSF48264">
    <property type="entry name" value="Cytochrome P450"/>
    <property type="match status" value="1"/>
</dbReference>
<dbReference type="Gene3D" id="1.10.630.10">
    <property type="entry name" value="Cytochrome P450"/>
    <property type="match status" value="1"/>
</dbReference>
<keyword evidence="7" id="KW-0503">Monooxygenase</keyword>
<dbReference type="InterPro" id="IPR017972">
    <property type="entry name" value="Cyt_P450_CS"/>
</dbReference>
<dbReference type="GO" id="GO:0006805">
    <property type="term" value="P:xenobiotic metabolic process"/>
    <property type="evidence" value="ECO:0007669"/>
    <property type="project" value="TreeGrafter"/>
</dbReference>
<comment type="similarity">
    <text evidence="2 7">Belongs to the cytochrome P450 family.</text>
</comment>
<dbReference type="EMBL" id="KV976211">
    <property type="protein sequence ID" value="PIO22813.1"/>
    <property type="molecule type" value="Genomic_DNA"/>
</dbReference>
<evidence type="ECO:0000256" key="8">
    <source>
        <dbReference type="SAM" id="MobiDB-lite"/>
    </source>
</evidence>
<evidence type="ECO:0000256" key="5">
    <source>
        <dbReference type="ARBA" id="ARBA00023004"/>
    </source>
</evidence>
<keyword evidence="5 6" id="KW-0408">Iron</keyword>
<feature type="region of interest" description="Disordered" evidence="8">
    <location>
        <begin position="29"/>
        <end position="70"/>
    </location>
</feature>